<reference evidence="1" key="1">
    <citation type="submission" date="2019-10" db="EMBL/GenBank/DDBJ databases">
        <authorList>
            <consortium name="DOE Joint Genome Institute"/>
            <person name="Kuo A."/>
            <person name="Miyauchi S."/>
            <person name="Kiss E."/>
            <person name="Drula E."/>
            <person name="Kohler A."/>
            <person name="Sanchez-Garcia M."/>
            <person name="Andreopoulos B."/>
            <person name="Barry K.W."/>
            <person name="Bonito G."/>
            <person name="Buee M."/>
            <person name="Carver A."/>
            <person name="Chen C."/>
            <person name="Cichocki N."/>
            <person name="Clum A."/>
            <person name="Culley D."/>
            <person name="Crous P.W."/>
            <person name="Fauchery L."/>
            <person name="Girlanda M."/>
            <person name="Hayes R."/>
            <person name="Keri Z."/>
            <person name="Labutti K."/>
            <person name="Lipzen A."/>
            <person name="Lombard V."/>
            <person name="Magnuson J."/>
            <person name="Maillard F."/>
            <person name="Morin E."/>
            <person name="Murat C."/>
            <person name="Nolan M."/>
            <person name="Ohm R."/>
            <person name="Pangilinan J."/>
            <person name="Pereira M."/>
            <person name="Perotto S."/>
            <person name="Peter M."/>
            <person name="Riley R."/>
            <person name="Sitrit Y."/>
            <person name="Stielow B."/>
            <person name="Szollosi G."/>
            <person name="Zifcakova L."/>
            <person name="Stursova M."/>
            <person name="Spatafora J.W."/>
            <person name="Tedersoo L."/>
            <person name="Vaario L.-M."/>
            <person name="Yamada A."/>
            <person name="Yan M."/>
            <person name="Wang P."/>
            <person name="Xu J."/>
            <person name="Bruns T."/>
            <person name="Baldrian P."/>
            <person name="Vilgalys R."/>
            <person name="Henrissat B."/>
            <person name="Grigoriev I.V."/>
            <person name="Hibbett D."/>
            <person name="Nagy L.G."/>
            <person name="Martin F.M."/>
        </authorList>
    </citation>
    <scope>NUCLEOTIDE SEQUENCE</scope>
    <source>
        <strain evidence="1">P2</strain>
    </source>
</reference>
<comment type="caution">
    <text evidence="1">The sequence shown here is derived from an EMBL/GenBank/DDBJ whole genome shotgun (WGS) entry which is preliminary data.</text>
</comment>
<organism evidence="1 2">
    <name type="scientific">Thelephora ganbajun</name>
    <name type="common">Ganba fungus</name>
    <dbReference type="NCBI Taxonomy" id="370292"/>
    <lineage>
        <taxon>Eukaryota</taxon>
        <taxon>Fungi</taxon>
        <taxon>Dikarya</taxon>
        <taxon>Basidiomycota</taxon>
        <taxon>Agaricomycotina</taxon>
        <taxon>Agaricomycetes</taxon>
        <taxon>Thelephorales</taxon>
        <taxon>Thelephoraceae</taxon>
        <taxon>Thelephora</taxon>
    </lineage>
</organism>
<dbReference type="EMBL" id="MU118288">
    <property type="protein sequence ID" value="KAF9643084.1"/>
    <property type="molecule type" value="Genomic_DNA"/>
</dbReference>
<protein>
    <submittedName>
        <fullName evidence="1">Uncharacterized protein</fullName>
    </submittedName>
</protein>
<keyword evidence="2" id="KW-1185">Reference proteome</keyword>
<proteinExistence type="predicted"/>
<dbReference type="Proteomes" id="UP000886501">
    <property type="component" value="Unassembled WGS sequence"/>
</dbReference>
<reference evidence="1" key="2">
    <citation type="journal article" date="2020" name="Nat. Commun.">
        <title>Large-scale genome sequencing of mycorrhizal fungi provides insights into the early evolution of symbiotic traits.</title>
        <authorList>
            <person name="Miyauchi S."/>
            <person name="Kiss E."/>
            <person name="Kuo A."/>
            <person name="Drula E."/>
            <person name="Kohler A."/>
            <person name="Sanchez-Garcia M."/>
            <person name="Morin E."/>
            <person name="Andreopoulos B."/>
            <person name="Barry K.W."/>
            <person name="Bonito G."/>
            <person name="Buee M."/>
            <person name="Carver A."/>
            <person name="Chen C."/>
            <person name="Cichocki N."/>
            <person name="Clum A."/>
            <person name="Culley D."/>
            <person name="Crous P.W."/>
            <person name="Fauchery L."/>
            <person name="Girlanda M."/>
            <person name="Hayes R.D."/>
            <person name="Keri Z."/>
            <person name="LaButti K."/>
            <person name="Lipzen A."/>
            <person name="Lombard V."/>
            <person name="Magnuson J."/>
            <person name="Maillard F."/>
            <person name="Murat C."/>
            <person name="Nolan M."/>
            <person name="Ohm R.A."/>
            <person name="Pangilinan J."/>
            <person name="Pereira M.F."/>
            <person name="Perotto S."/>
            <person name="Peter M."/>
            <person name="Pfister S."/>
            <person name="Riley R."/>
            <person name="Sitrit Y."/>
            <person name="Stielow J.B."/>
            <person name="Szollosi G."/>
            <person name="Zifcakova L."/>
            <person name="Stursova M."/>
            <person name="Spatafora J.W."/>
            <person name="Tedersoo L."/>
            <person name="Vaario L.M."/>
            <person name="Yamada A."/>
            <person name="Yan M."/>
            <person name="Wang P."/>
            <person name="Xu J."/>
            <person name="Bruns T."/>
            <person name="Baldrian P."/>
            <person name="Vilgalys R."/>
            <person name="Dunand C."/>
            <person name="Henrissat B."/>
            <person name="Grigoriev I.V."/>
            <person name="Hibbett D."/>
            <person name="Nagy L.G."/>
            <person name="Martin F.M."/>
        </authorList>
    </citation>
    <scope>NUCLEOTIDE SEQUENCE</scope>
    <source>
        <strain evidence="1">P2</strain>
    </source>
</reference>
<evidence type="ECO:0000313" key="2">
    <source>
        <dbReference type="Proteomes" id="UP000886501"/>
    </source>
</evidence>
<name>A0ACB6Z0S4_THEGA</name>
<accession>A0ACB6Z0S4</accession>
<gene>
    <name evidence="1" type="ORF">BDM02DRAFT_3132665</name>
</gene>
<sequence>MTGGHDMGSRWELFEVNYGNTKDVLEDNQVSKLSGHWTLSPVLVTPVENIVPIPVLPPSSGPRHTVVESSTTLQLVSVEEEWEIEDRLVRAWQRQGAIVCVVPIETLTLEQLQTQSLGARGYQMLSVMRVVTLMPNMTVSACLLSSDHEEFDSLLSGELEAEVHPIVVQDVVWSGAKDDKLEYSDGWVTDHSVENVE</sequence>
<evidence type="ECO:0000313" key="1">
    <source>
        <dbReference type="EMBL" id="KAF9643084.1"/>
    </source>
</evidence>